<sequence>MESAKRKASSPVKKAKKSKKVSDGIKKPTSAYIYFVSDYRLVLKKKGKATNKVNEVAKMCGTAWNAMKENEKAPYYEKYNIDKARYLKEKEALDKKMGKDPNKPKRCQTAYFFFLHDFREQMKGKALLEGEKIPALAGEKWRSMTDDEKKVYNDMVQKDKQRYEKAMEEWKSKNPDQPKKSVPKKKIVAEPEEESSDDVDESEDDSEEESEEEDSE</sequence>
<keyword evidence="1 2" id="KW-0238">DNA-binding</keyword>
<feature type="domain" description="HMG box" evidence="4">
    <location>
        <begin position="25"/>
        <end position="94"/>
    </location>
</feature>
<dbReference type="RefSeq" id="XP_065668466.1">
    <property type="nucleotide sequence ID" value="XM_065812394.1"/>
</dbReference>
<organism evidence="5 6">
    <name type="scientific">Hydra vulgaris</name>
    <name type="common">Hydra</name>
    <name type="synonym">Hydra attenuata</name>
    <dbReference type="NCBI Taxonomy" id="6087"/>
    <lineage>
        <taxon>Eukaryota</taxon>
        <taxon>Metazoa</taxon>
        <taxon>Cnidaria</taxon>
        <taxon>Hydrozoa</taxon>
        <taxon>Hydroidolina</taxon>
        <taxon>Anthoathecata</taxon>
        <taxon>Aplanulata</taxon>
        <taxon>Hydridae</taxon>
        <taxon>Hydra</taxon>
    </lineage>
</organism>
<reference evidence="6" key="1">
    <citation type="submission" date="2025-08" db="UniProtKB">
        <authorList>
            <consortium name="RefSeq"/>
        </authorList>
    </citation>
    <scope>IDENTIFICATION</scope>
</reference>
<dbReference type="PRINTS" id="PR00886">
    <property type="entry name" value="HIGHMOBLTY12"/>
</dbReference>
<dbReference type="GeneID" id="100208772"/>
<feature type="domain" description="HMG box" evidence="4">
    <location>
        <begin position="104"/>
        <end position="171"/>
    </location>
</feature>
<evidence type="ECO:0000259" key="4">
    <source>
        <dbReference type="PROSITE" id="PS50118"/>
    </source>
</evidence>
<feature type="compositionally biased region" description="Basic and acidic residues" evidence="3">
    <location>
        <begin position="163"/>
        <end position="179"/>
    </location>
</feature>
<dbReference type="PANTHER" id="PTHR48112">
    <property type="entry name" value="HIGH MOBILITY GROUP PROTEIN DSP1"/>
    <property type="match status" value="1"/>
</dbReference>
<dbReference type="SMART" id="SM00398">
    <property type="entry name" value="HMG"/>
    <property type="match status" value="2"/>
</dbReference>
<dbReference type="Pfam" id="PF00505">
    <property type="entry name" value="HMG_box"/>
    <property type="match status" value="1"/>
</dbReference>
<dbReference type="InterPro" id="IPR036910">
    <property type="entry name" value="HMG_box_dom_sf"/>
</dbReference>
<dbReference type="InterPro" id="IPR009071">
    <property type="entry name" value="HMG_box_dom"/>
</dbReference>
<gene>
    <name evidence="6" type="primary">LOC100208772</name>
</gene>
<evidence type="ECO:0000256" key="3">
    <source>
        <dbReference type="SAM" id="MobiDB-lite"/>
    </source>
</evidence>
<dbReference type="SUPFAM" id="SSF47095">
    <property type="entry name" value="HMG-box"/>
    <property type="match status" value="2"/>
</dbReference>
<proteinExistence type="predicted"/>
<evidence type="ECO:0000313" key="6">
    <source>
        <dbReference type="RefSeq" id="XP_065668466.1"/>
    </source>
</evidence>
<keyword evidence="5" id="KW-1185">Reference proteome</keyword>
<evidence type="ECO:0000313" key="5">
    <source>
        <dbReference type="Proteomes" id="UP001652625"/>
    </source>
</evidence>
<accession>A0ABM4D2I6</accession>
<dbReference type="Gene3D" id="1.10.30.10">
    <property type="entry name" value="High mobility group box domain"/>
    <property type="match status" value="2"/>
</dbReference>
<feature type="region of interest" description="Disordered" evidence="3">
    <location>
        <begin position="1"/>
        <end position="24"/>
    </location>
</feature>
<keyword evidence="2" id="KW-0539">Nucleus</keyword>
<feature type="DNA-binding region" description="HMG box" evidence="2">
    <location>
        <begin position="104"/>
        <end position="171"/>
    </location>
</feature>
<protein>
    <submittedName>
        <fullName evidence="6">Uncharacterized protein LOC100208772 isoform X2</fullName>
    </submittedName>
</protein>
<dbReference type="Proteomes" id="UP001652625">
    <property type="component" value="Chromosome 12"/>
</dbReference>
<dbReference type="PANTHER" id="PTHR48112:SF31">
    <property type="entry name" value="HMG BOX DOMAIN-CONTAINING PROTEIN"/>
    <property type="match status" value="1"/>
</dbReference>
<name>A0ABM4D2I6_HYDVU</name>
<dbReference type="Pfam" id="PF09011">
    <property type="entry name" value="HMG_box_2"/>
    <property type="match status" value="1"/>
</dbReference>
<dbReference type="PROSITE" id="PS50118">
    <property type="entry name" value="HMG_BOX_2"/>
    <property type="match status" value="2"/>
</dbReference>
<feature type="compositionally biased region" description="Acidic residues" evidence="3">
    <location>
        <begin position="190"/>
        <end position="216"/>
    </location>
</feature>
<dbReference type="InterPro" id="IPR050342">
    <property type="entry name" value="HMGB"/>
</dbReference>
<evidence type="ECO:0000256" key="2">
    <source>
        <dbReference type="PROSITE-ProRule" id="PRU00267"/>
    </source>
</evidence>
<feature type="region of interest" description="Disordered" evidence="3">
    <location>
        <begin position="163"/>
        <end position="216"/>
    </location>
</feature>
<evidence type="ECO:0000256" key="1">
    <source>
        <dbReference type="ARBA" id="ARBA00023125"/>
    </source>
</evidence>
<feature type="DNA-binding region" description="HMG box" evidence="2">
    <location>
        <begin position="25"/>
        <end position="94"/>
    </location>
</feature>